<evidence type="ECO:0000313" key="3">
    <source>
        <dbReference type="EMBL" id="MVQ49252.1"/>
    </source>
</evidence>
<dbReference type="EMBL" id="WSEK01000004">
    <property type="protein sequence ID" value="MVQ49252.1"/>
    <property type="molecule type" value="Genomic_DNA"/>
</dbReference>
<sequence length="901" mass="94760">MTRPARRTAVAVALMLAATVLAAGAADGIAAPHRAPARADTEGRGTWQVQSLGSGRYAVAWTSPVPLPMTDDRPRVVGPGSVLVGVTAVAGPTVRATVTAPVAPDGDDLDVVLSGHRLDETDAAPTRRVAAVPAAPLELAGTVTLDDDPATPGPFAVVTSDYTLPSLVVPGLARPVEMVGHVVEPAPEAATGPRPLVLFEHGRHSACYQPGDADAWTAAWPCPAPFVEVPSHLGYDYVQQVLASQGYATVSVRANGVNVQDEQVSDGGASARATVAIAHLDHWATIAADHQVDLRRVVLVGHSRGGEGVARASIRIPLTAPYRVVGQVLVAPTDFGWQTSPYVPTVTLLPSCDGDITDLQGQRFTDTARDLTDDDTSLKSSVLVMGANHNYFNAVWSPGSGPAPAADDWTGPSRRECGARSPGRLSSSEQRAVAAAYVAGAVHLFAAGDQRVLPLLDGSRARVASQGRAQVLSHAIGGGRSVRAPSPASPATPPGGAATRLCRGADEPRQASACGYGGLRAASAPHWSVAGDRAPTRQFLEMAWTAAGQAGGLQLTAPLDLTGRRLEVRTIADPRRPVALRVRVADSGGRTALLTPVGGGVLEPLGREPDVRRLWAQALVVDPSAAAVDLTRITRVDLVAASDRGRVWVADVSAAPASLAPVPERRLPILDLDRVTVAEGDRGVPVVHLPYRLAGALTEPAQVVFVTSGRGPGPDERLTVDLVPGETGGSVPVSHEADLRADRRRTITEVSAWATRNLVTDSYLGQVTVVDDDPRPRLRVRTQRLQIVEGEAARWTIALDRPADYDVPVALSVVRSPRPALRVGDVDPDWIASHIGVVEAGRALWRTGVATFGSLRPRRTVLRMSIPTLRDGVTEGPETLRVRLDVGRRTFVRTVTVVDAR</sequence>
<protein>
    <recommendedName>
        <fullName evidence="5">Alpha/beta hydrolase</fullName>
    </recommendedName>
</protein>
<dbReference type="RefSeq" id="WP_157341818.1">
    <property type="nucleotide sequence ID" value="NZ_WSEK01000004.1"/>
</dbReference>
<feature type="region of interest" description="Disordered" evidence="1">
    <location>
        <begin position="478"/>
        <end position="498"/>
    </location>
</feature>
<feature type="region of interest" description="Disordered" evidence="1">
    <location>
        <begin position="402"/>
        <end position="425"/>
    </location>
</feature>
<keyword evidence="4" id="KW-1185">Reference proteome</keyword>
<dbReference type="PROSITE" id="PS51318">
    <property type="entry name" value="TAT"/>
    <property type="match status" value="1"/>
</dbReference>
<gene>
    <name evidence="3" type="ORF">GON03_08660</name>
</gene>
<dbReference type="InterPro" id="IPR006311">
    <property type="entry name" value="TAT_signal"/>
</dbReference>
<proteinExistence type="predicted"/>
<evidence type="ECO:0000256" key="1">
    <source>
        <dbReference type="SAM" id="MobiDB-lite"/>
    </source>
</evidence>
<evidence type="ECO:0008006" key="5">
    <source>
        <dbReference type="Google" id="ProtNLM"/>
    </source>
</evidence>
<dbReference type="Proteomes" id="UP000473525">
    <property type="component" value="Unassembled WGS sequence"/>
</dbReference>
<dbReference type="Gene3D" id="3.40.50.1820">
    <property type="entry name" value="alpha/beta hydrolase"/>
    <property type="match status" value="1"/>
</dbReference>
<dbReference type="SUPFAM" id="SSF53474">
    <property type="entry name" value="alpha/beta-Hydrolases"/>
    <property type="match status" value="1"/>
</dbReference>
<feature type="chain" id="PRO_5027035958" description="Alpha/beta hydrolase" evidence="2">
    <location>
        <begin position="26"/>
        <end position="901"/>
    </location>
</feature>
<keyword evidence="2" id="KW-0732">Signal</keyword>
<accession>A0A6L6XR58</accession>
<feature type="signal peptide" evidence="2">
    <location>
        <begin position="1"/>
        <end position="25"/>
    </location>
</feature>
<dbReference type="InterPro" id="IPR029058">
    <property type="entry name" value="AB_hydrolase_fold"/>
</dbReference>
<dbReference type="AlphaFoldDB" id="A0A6L6XR58"/>
<organism evidence="3 4">
    <name type="scientific">Nocardioides agri</name>
    <dbReference type="NCBI Taxonomy" id="2682843"/>
    <lineage>
        <taxon>Bacteria</taxon>
        <taxon>Bacillati</taxon>
        <taxon>Actinomycetota</taxon>
        <taxon>Actinomycetes</taxon>
        <taxon>Propionibacteriales</taxon>
        <taxon>Nocardioidaceae</taxon>
        <taxon>Nocardioides</taxon>
    </lineage>
</organism>
<evidence type="ECO:0000256" key="2">
    <source>
        <dbReference type="SAM" id="SignalP"/>
    </source>
</evidence>
<reference evidence="3 4" key="1">
    <citation type="submission" date="2019-12" db="EMBL/GenBank/DDBJ databases">
        <authorList>
            <person name="Huq M.A."/>
        </authorList>
    </citation>
    <scope>NUCLEOTIDE SEQUENCE [LARGE SCALE GENOMIC DNA]</scope>
    <source>
        <strain evidence="3 4">MAH-18</strain>
    </source>
</reference>
<comment type="caution">
    <text evidence="3">The sequence shown here is derived from an EMBL/GenBank/DDBJ whole genome shotgun (WGS) entry which is preliminary data.</text>
</comment>
<evidence type="ECO:0000313" key="4">
    <source>
        <dbReference type="Proteomes" id="UP000473525"/>
    </source>
</evidence>
<name>A0A6L6XR58_9ACTN</name>